<comment type="subcellular location">
    <subcellularLocation>
        <location evidence="1">Membrane</location>
    </subcellularLocation>
</comment>
<dbReference type="InterPro" id="IPR044839">
    <property type="entry name" value="NDR1-like"/>
</dbReference>
<dbReference type="Proteomes" id="UP000087171">
    <property type="component" value="Chromosome Ca1"/>
</dbReference>
<organism evidence="4 5">
    <name type="scientific">Cicer arietinum</name>
    <name type="common">Chickpea</name>
    <name type="synonym">Garbanzo</name>
    <dbReference type="NCBI Taxonomy" id="3827"/>
    <lineage>
        <taxon>Eukaryota</taxon>
        <taxon>Viridiplantae</taxon>
        <taxon>Streptophyta</taxon>
        <taxon>Embryophyta</taxon>
        <taxon>Tracheophyta</taxon>
        <taxon>Spermatophyta</taxon>
        <taxon>Magnoliopsida</taxon>
        <taxon>eudicotyledons</taxon>
        <taxon>Gunneridae</taxon>
        <taxon>Pentapetalae</taxon>
        <taxon>rosids</taxon>
        <taxon>fabids</taxon>
        <taxon>Fabales</taxon>
        <taxon>Fabaceae</taxon>
        <taxon>Papilionoideae</taxon>
        <taxon>50 kb inversion clade</taxon>
        <taxon>NPAAA clade</taxon>
        <taxon>Hologalegina</taxon>
        <taxon>IRL clade</taxon>
        <taxon>Cicereae</taxon>
        <taxon>Cicer</taxon>
    </lineage>
</organism>
<name>A0A1S2XDE6_CICAR</name>
<evidence type="ECO:0000256" key="2">
    <source>
        <dbReference type="ARBA" id="ARBA00023136"/>
    </source>
</evidence>
<reference evidence="4" key="1">
    <citation type="journal article" date="2013" name="Nat. Biotechnol.">
        <title>Draft genome sequence of chickpea (Cicer arietinum) provides a resource for trait improvement.</title>
        <authorList>
            <person name="Varshney R.K."/>
            <person name="Song C."/>
            <person name="Saxena R.K."/>
            <person name="Azam S."/>
            <person name="Yu S."/>
            <person name="Sharpe A.G."/>
            <person name="Cannon S."/>
            <person name="Baek J."/>
            <person name="Rosen B.D."/>
            <person name="Tar'an B."/>
            <person name="Millan T."/>
            <person name="Zhang X."/>
            <person name="Ramsay L.D."/>
            <person name="Iwata A."/>
            <person name="Wang Y."/>
            <person name="Nelson W."/>
            <person name="Farmer A.D."/>
            <person name="Gaur P.M."/>
            <person name="Soderlund C."/>
            <person name="Penmetsa R.V."/>
            <person name="Xu C."/>
            <person name="Bharti A.K."/>
            <person name="He W."/>
            <person name="Winter P."/>
            <person name="Zhao S."/>
            <person name="Hane J.K."/>
            <person name="Carrasquilla-Garcia N."/>
            <person name="Condie J.A."/>
            <person name="Upadhyaya H.D."/>
            <person name="Luo M.C."/>
            <person name="Thudi M."/>
            <person name="Gowda C.L."/>
            <person name="Singh N.P."/>
            <person name="Lichtenzveig J."/>
            <person name="Gali K.K."/>
            <person name="Rubio J."/>
            <person name="Nadarajan N."/>
            <person name="Dolezel J."/>
            <person name="Bansal K.C."/>
            <person name="Xu X."/>
            <person name="Edwards D."/>
            <person name="Zhang G."/>
            <person name="Kahl G."/>
            <person name="Gil J."/>
            <person name="Singh K.B."/>
            <person name="Datta S.K."/>
            <person name="Jackson S.A."/>
            <person name="Wang J."/>
            <person name="Cook D.R."/>
        </authorList>
    </citation>
    <scope>NUCLEOTIDE SEQUENCE [LARGE SCALE GENOMIC DNA]</scope>
    <source>
        <strain evidence="4">cv. CDC Frontier</strain>
    </source>
</reference>
<reference evidence="5" key="2">
    <citation type="submission" date="2025-08" db="UniProtKB">
        <authorList>
            <consortium name="RefSeq"/>
        </authorList>
    </citation>
    <scope>IDENTIFICATION</scope>
    <source>
        <tissue evidence="5">Etiolated seedlings</tissue>
    </source>
</reference>
<keyword evidence="4" id="KW-1185">Reference proteome</keyword>
<dbReference type="OrthoDB" id="1914670at2759"/>
<dbReference type="KEGG" id="cam:101511480"/>
<dbReference type="PANTHER" id="PTHR31415:SF146">
    <property type="entry name" value="NDR1-LIKE PROTEIN"/>
    <property type="match status" value="1"/>
</dbReference>
<accession>A0A1S2XDE6</accession>
<proteinExistence type="predicted"/>
<dbReference type="eggNOG" id="ENOG502RZ5H">
    <property type="taxonomic scope" value="Eukaryota"/>
</dbReference>
<dbReference type="AlphaFoldDB" id="A0A1S2XDE6"/>
<keyword evidence="2 3" id="KW-0472">Membrane</keyword>
<keyword evidence="3" id="KW-0812">Transmembrane</keyword>
<dbReference type="GeneID" id="101511480"/>
<keyword evidence="3" id="KW-1133">Transmembrane helix</keyword>
<evidence type="ECO:0000313" key="5">
    <source>
        <dbReference type="RefSeq" id="XP_004487604.1"/>
    </source>
</evidence>
<dbReference type="GO" id="GO:0009506">
    <property type="term" value="C:plasmodesma"/>
    <property type="evidence" value="ECO:0007669"/>
    <property type="project" value="TreeGrafter"/>
</dbReference>
<sequence length="215" mass="24119">MGAEPNSCCSCCSGFILTMGLTALFIWLSIRVDEPKCYIDRIYVPALNKTLNSTSNSTFFFTLKLVNPNEDKGIQYDAVQLRFGVFFDLNATRSLGNATIEKFYQGHQKKAKKLGLVEAAGAGNLTESVNGTVYFRVDFTTAVKYKILLWYSKRDRLWGGANLEISDSGEKKDSKAIRLGNSPAIIVSGASKQFPWVYLTFTLFIYNCLCYYYCV</sequence>
<protein>
    <submittedName>
        <fullName evidence="5">Protein NDR1-like</fullName>
    </submittedName>
</protein>
<feature type="transmembrane region" description="Helical" evidence="3">
    <location>
        <begin position="196"/>
        <end position="214"/>
    </location>
</feature>
<dbReference type="PaxDb" id="3827-XP_004487604.1"/>
<feature type="transmembrane region" description="Helical" evidence="3">
    <location>
        <begin position="12"/>
        <end position="30"/>
    </location>
</feature>
<dbReference type="GO" id="GO:0005886">
    <property type="term" value="C:plasma membrane"/>
    <property type="evidence" value="ECO:0007669"/>
    <property type="project" value="TreeGrafter"/>
</dbReference>
<evidence type="ECO:0000313" key="4">
    <source>
        <dbReference type="Proteomes" id="UP000087171"/>
    </source>
</evidence>
<gene>
    <name evidence="5" type="primary">LOC101511480</name>
</gene>
<evidence type="ECO:0000256" key="3">
    <source>
        <dbReference type="SAM" id="Phobius"/>
    </source>
</evidence>
<dbReference type="PANTHER" id="PTHR31415">
    <property type="entry name" value="OS05G0367900 PROTEIN"/>
    <property type="match status" value="1"/>
</dbReference>
<evidence type="ECO:0000256" key="1">
    <source>
        <dbReference type="ARBA" id="ARBA00004370"/>
    </source>
</evidence>
<dbReference type="RefSeq" id="XP_004487604.1">
    <property type="nucleotide sequence ID" value="XM_004487547.3"/>
</dbReference>
<dbReference type="STRING" id="3827.A0A1S2XDE6"/>
<dbReference type="GO" id="GO:0098542">
    <property type="term" value="P:defense response to other organism"/>
    <property type="evidence" value="ECO:0007669"/>
    <property type="project" value="InterPro"/>
</dbReference>